<gene>
    <name evidence="7" type="ORF">HOLleu_36872</name>
</gene>
<proteinExistence type="predicted"/>
<comment type="caution">
    <text evidence="7">The sequence shown here is derived from an EMBL/GenBank/DDBJ whole genome shotgun (WGS) entry which is preliminary data.</text>
</comment>
<dbReference type="InterPro" id="IPR006759">
    <property type="entry name" value="Glyco_transf_54"/>
</dbReference>
<evidence type="ECO:0000313" key="8">
    <source>
        <dbReference type="Proteomes" id="UP001152320"/>
    </source>
</evidence>
<dbReference type="InterPro" id="IPR056576">
    <property type="entry name" value="MGAT4_A/B/C_C"/>
</dbReference>
<keyword evidence="8" id="KW-1185">Reference proteome</keyword>
<evidence type="ECO:0000256" key="3">
    <source>
        <dbReference type="ARBA" id="ARBA00022679"/>
    </source>
</evidence>
<keyword evidence="2" id="KW-0328">Glycosyltransferase</keyword>
<dbReference type="OrthoDB" id="2016523at2759"/>
<protein>
    <submittedName>
        <fullName evidence="7">Alpha-1,3-mannosyl-glycoprotein 4-beta-N-acetylglucosaminyltransferase C</fullName>
    </submittedName>
</protein>
<feature type="domain" description="MGAT4 conserved region" evidence="5">
    <location>
        <begin position="85"/>
        <end position="327"/>
    </location>
</feature>
<dbReference type="PANTHER" id="PTHR12062:SF0">
    <property type="entry name" value="ALPHA-1,3-MANNOSYL-GLYCOPROTEIN 4-BETA-N-ACETYLGLUCOSAMINYLTRANSFERASE B"/>
    <property type="match status" value="1"/>
</dbReference>
<dbReference type="GO" id="GO:0008375">
    <property type="term" value="F:acetylglucosaminyltransferase activity"/>
    <property type="evidence" value="ECO:0007669"/>
    <property type="project" value="TreeGrafter"/>
</dbReference>
<organism evidence="7 8">
    <name type="scientific">Holothuria leucospilota</name>
    <name type="common">Black long sea cucumber</name>
    <name type="synonym">Mertensiothuria leucospilota</name>
    <dbReference type="NCBI Taxonomy" id="206669"/>
    <lineage>
        <taxon>Eukaryota</taxon>
        <taxon>Metazoa</taxon>
        <taxon>Echinodermata</taxon>
        <taxon>Eleutherozoa</taxon>
        <taxon>Echinozoa</taxon>
        <taxon>Holothuroidea</taxon>
        <taxon>Aspidochirotacea</taxon>
        <taxon>Aspidochirotida</taxon>
        <taxon>Holothuriidae</taxon>
        <taxon>Holothuria</taxon>
    </lineage>
</organism>
<evidence type="ECO:0000259" key="6">
    <source>
        <dbReference type="Pfam" id="PF23524"/>
    </source>
</evidence>
<feature type="domain" description="MGAT4 A/B/C C-terminal" evidence="6">
    <location>
        <begin position="344"/>
        <end position="472"/>
    </location>
</feature>
<keyword evidence="4" id="KW-0732">Signal</keyword>
<name>A0A9Q0YRS2_HOLLE</name>
<feature type="signal peptide" evidence="4">
    <location>
        <begin position="1"/>
        <end position="25"/>
    </location>
</feature>
<dbReference type="Proteomes" id="UP001152320">
    <property type="component" value="Chromosome 19"/>
</dbReference>
<dbReference type="AlphaFoldDB" id="A0A9Q0YRS2"/>
<comment type="pathway">
    <text evidence="1">Protein modification; protein glycosylation.</text>
</comment>
<evidence type="ECO:0000259" key="5">
    <source>
        <dbReference type="Pfam" id="PF04666"/>
    </source>
</evidence>
<dbReference type="GO" id="GO:0006487">
    <property type="term" value="P:protein N-linked glycosylation"/>
    <property type="evidence" value="ECO:0007669"/>
    <property type="project" value="TreeGrafter"/>
</dbReference>
<dbReference type="EMBL" id="JAIZAY010000019">
    <property type="protein sequence ID" value="KAJ8024211.1"/>
    <property type="molecule type" value="Genomic_DNA"/>
</dbReference>
<evidence type="ECO:0000256" key="1">
    <source>
        <dbReference type="ARBA" id="ARBA00004922"/>
    </source>
</evidence>
<evidence type="ECO:0000313" key="7">
    <source>
        <dbReference type="EMBL" id="KAJ8024211.1"/>
    </source>
</evidence>
<dbReference type="Pfam" id="PF23524">
    <property type="entry name" value="MGAT4A_C"/>
    <property type="match status" value="1"/>
</dbReference>
<feature type="chain" id="PRO_5040269725" evidence="4">
    <location>
        <begin position="26"/>
        <end position="481"/>
    </location>
</feature>
<dbReference type="PANTHER" id="PTHR12062">
    <property type="entry name" value="N-ACETYLGLUCOSAMINYLTRANSFERASE VI"/>
    <property type="match status" value="1"/>
</dbReference>
<reference evidence="7" key="1">
    <citation type="submission" date="2021-10" db="EMBL/GenBank/DDBJ databases">
        <title>Tropical sea cucumber genome reveals ecological adaptation and Cuvierian tubules defense mechanism.</title>
        <authorList>
            <person name="Chen T."/>
        </authorList>
    </citation>
    <scope>NUCLEOTIDE SEQUENCE</scope>
    <source>
        <strain evidence="7">Nanhai2018</strain>
        <tissue evidence="7">Muscle</tissue>
    </source>
</reference>
<dbReference type="Pfam" id="PF04666">
    <property type="entry name" value="MGAT4_cons"/>
    <property type="match status" value="1"/>
</dbReference>
<evidence type="ECO:0000256" key="4">
    <source>
        <dbReference type="SAM" id="SignalP"/>
    </source>
</evidence>
<evidence type="ECO:0000256" key="2">
    <source>
        <dbReference type="ARBA" id="ARBA00022676"/>
    </source>
</evidence>
<accession>A0A9Q0YRS2</accession>
<sequence length="481" mass="55605">MKIYRSNQILMSLLVLLFIFNTWMAKLAFNAGARGDGDEHRNLHLQRDTLVETVRLLQEQCNRPRSGSHEKAQIVCPSKLDVDRNKALVLGKQREKSDFLVIGMSTVRRQNAMYLDQTLQSLLEHTTPVDRTTTKVIILLADFIESDRAIVVERLSSKYKEHFESGFIQAITAPYTFYPPLDDLKQNFGDPLERVRWRAKQVVDYAFLFSYCHGLSKYYLQLEDDVISTPNFLFAVKEFIDVNEGKDWTSLEFSLLGFGKLYRSSDLLRLAQFVLMFYEEQPIDILFKYFNNLHAQEEVLLRSPSLFQHIGLHSSLKDKEQKAVDMFFEEDVQKYSACDNPPAALLTNMDRFSMYLPRLPYTSDPGYFWAKSPTFGQWFMIDFEEPHFLKRIVIETGSSSHPQDILQDGYLEVGGLTLPGKGPAQCKDFQTVGSFNSGVADIDDFSDIKQYQVKCVVVRILEDQAQWLLIREIAIWVRPQD</sequence>
<dbReference type="InterPro" id="IPR057279">
    <property type="entry name" value="MGAT4"/>
</dbReference>
<keyword evidence="3" id="KW-0808">Transferase</keyword>